<dbReference type="EMBL" id="JAMYZR010000014">
    <property type="protein sequence ID" value="MCP1246272.1"/>
    <property type="molecule type" value="Genomic_DNA"/>
</dbReference>
<evidence type="ECO:0000313" key="2">
    <source>
        <dbReference type="Proteomes" id="UP001523543"/>
    </source>
</evidence>
<keyword evidence="2" id="KW-1185">Reference proteome</keyword>
<dbReference type="RefSeq" id="WP_156474640.1">
    <property type="nucleotide sequence ID" value="NZ_JAMYZR010000014.1"/>
</dbReference>
<reference evidence="1 2" key="1">
    <citation type="submission" date="2022-06" db="EMBL/GenBank/DDBJ databases">
        <title>Acetobacer genomes from food samples.</title>
        <authorList>
            <person name="Sombolestani A."/>
        </authorList>
    </citation>
    <scope>NUCLEOTIDE SEQUENCE [LARGE SCALE GENOMIC DNA]</scope>
    <source>
        <strain evidence="1 2">R-83281</strain>
    </source>
</reference>
<sequence length="47" mass="5151">MIDLRRLRVNPALSGILAWGGGARARETHGWRGPFSRFMLMGGPADV</sequence>
<dbReference type="Proteomes" id="UP001523543">
    <property type="component" value="Unassembled WGS sequence"/>
</dbReference>
<comment type="caution">
    <text evidence="1">The sequence shown here is derived from an EMBL/GenBank/DDBJ whole genome shotgun (WGS) entry which is preliminary data.</text>
</comment>
<organism evidence="1 2">
    <name type="scientific">Acetobacter cerevisiae</name>
    <dbReference type="NCBI Taxonomy" id="178900"/>
    <lineage>
        <taxon>Bacteria</taxon>
        <taxon>Pseudomonadati</taxon>
        <taxon>Pseudomonadota</taxon>
        <taxon>Alphaproteobacteria</taxon>
        <taxon>Acetobacterales</taxon>
        <taxon>Acetobacteraceae</taxon>
        <taxon>Acetobacter</taxon>
    </lineage>
</organism>
<evidence type="ECO:0000313" key="1">
    <source>
        <dbReference type="EMBL" id="MCP1246272.1"/>
    </source>
</evidence>
<name>A0ABT1ESB2_9PROT</name>
<gene>
    <name evidence="1" type="ORF">NKW54_09995</name>
</gene>
<accession>A0ABT1ESB2</accession>
<protein>
    <submittedName>
        <fullName evidence="1">Uncharacterized protein</fullName>
    </submittedName>
</protein>
<proteinExistence type="predicted"/>